<proteinExistence type="inferred from homology"/>
<dbReference type="InterPro" id="IPR036265">
    <property type="entry name" value="HIT-like_sf"/>
</dbReference>
<evidence type="ECO:0000256" key="1">
    <source>
        <dbReference type="ARBA" id="ARBA00004496"/>
    </source>
</evidence>
<keyword evidence="4" id="KW-0344">Guanine-nucleotide releasing factor</keyword>
<evidence type="ECO:0000313" key="13">
    <source>
        <dbReference type="Proteomes" id="UP000197138"/>
    </source>
</evidence>
<evidence type="ECO:0000256" key="3">
    <source>
        <dbReference type="ARBA" id="ARBA00022490"/>
    </source>
</evidence>
<dbReference type="Proteomes" id="UP000233551">
    <property type="component" value="Unassembled WGS sequence"/>
</dbReference>
<dbReference type="GO" id="GO:0006006">
    <property type="term" value="P:glucose metabolic process"/>
    <property type="evidence" value="ECO:0007669"/>
    <property type="project" value="TreeGrafter"/>
</dbReference>
<dbReference type="GO" id="GO:0005085">
    <property type="term" value="F:guanyl-nucleotide exchange factor activity"/>
    <property type="evidence" value="ECO:0007669"/>
    <property type="project" value="UniProtKB-KW"/>
</dbReference>
<evidence type="ECO:0000256" key="7">
    <source>
        <dbReference type="ARBA" id="ARBA00022741"/>
    </source>
</evidence>
<keyword evidence="7" id="KW-0547">Nucleotide-binding</keyword>
<name>A0A218VTB0_PUNGR</name>
<accession>A0A218VTB0</accession>
<evidence type="ECO:0000256" key="2">
    <source>
        <dbReference type="ARBA" id="ARBA00006451"/>
    </source>
</evidence>
<evidence type="ECO:0000259" key="10">
    <source>
        <dbReference type="Pfam" id="PF26217"/>
    </source>
</evidence>
<dbReference type="InterPro" id="IPR058866">
    <property type="entry name" value="GDPGP1_N"/>
</dbReference>
<reference evidence="12 14" key="3">
    <citation type="submission" date="2017-11" db="EMBL/GenBank/DDBJ databases">
        <title>De-novo sequencing of pomegranate (Punica granatum L.) genome.</title>
        <authorList>
            <person name="Akparov Z."/>
            <person name="Amiraslanov A."/>
            <person name="Hajiyeva S."/>
            <person name="Abbasov M."/>
            <person name="Kaur K."/>
            <person name="Hamwieh A."/>
            <person name="Solovyev V."/>
            <person name="Salamov A."/>
            <person name="Braich B."/>
            <person name="Kosarev P."/>
            <person name="Mahmoud A."/>
            <person name="Hajiyev E."/>
            <person name="Babayeva S."/>
            <person name="Izzatullayeva V."/>
            <person name="Mammadov A."/>
            <person name="Mammadov A."/>
            <person name="Sharifova S."/>
            <person name="Ojaghi J."/>
            <person name="Eynullazada K."/>
            <person name="Bayramov B."/>
            <person name="Abdulazimova A."/>
            <person name="Shahmuradov I."/>
        </authorList>
    </citation>
    <scope>NUCLEOTIDE SEQUENCE [LARGE SCALE GENOMIC DNA]</scope>
    <source>
        <strain evidence="12">AG2017</strain>
        <strain evidence="14">cv. AG2017</strain>
        <tissue evidence="12">Leaf</tissue>
    </source>
</reference>
<evidence type="ECO:0000256" key="4">
    <source>
        <dbReference type="ARBA" id="ARBA00022658"/>
    </source>
</evidence>
<dbReference type="GO" id="GO:0000166">
    <property type="term" value="F:nucleotide binding"/>
    <property type="evidence" value="ECO:0007669"/>
    <property type="project" value="UniProtKB-KW"/>
</dbReference>
<dbReference type="InterPro" id="IPR026506">
    <property type="entry name" value="GDPGP"/>
</dbReference>
<dbReference type="GO" id="GO:0080048">
    <property type="term" value="F:GDP-D-glucose phosphorylase activity"/>
    <property type="evidence" value="ECO:0007669"/>
    <property type="project" value="InterPro"/>
</dbReference>
<keyword evidence="3" id="KW-0963">Cytoplasm</keyword>
<feature type="domain" description="GDPGP1-like N-terminal" evidence="10">
    <location>
        <begin position="64"/>
        <end position="229"/>
    </location>
</feature>
<keyword evidence="14" id="KW-1185">Reference proteome</keyword>
<organism evidence="11 13">
    <name type="scientific">Punica granatum</name>
    <name type="common">Pomegranate</name>
    <dbReference type="NCBI Taxonomy" id="22663"/>
    <lineage>
        <taxon>Eukaryota</taxon>
        <taxon>Viridiplantae</taxon>
        <taxon>Streptophyta</taxon>
        <taxon>Embryophyta</taxon>
        <taxon>Tracheophyta</taxon>
        <taxon>Spermatophyta</taxon>
        <taxon>Magnoliopsida</taxon>
        <taxon>eudicotyledons</taxon>
        <taxon>Gunneridae</taxon>
        <taxon>Pentapetalae</taxon>
        <taxon>rosids</taxon>
        <taxon>malvids</taxon>
        <taxon>Myrtales</taxon>
        <taxon>Lythraceae</taxon>
        <taxon>Punica</taxon>
    </lineage>
</organism>
<comment type="caution">
    <text evidence="11">The sequence shown here is derived from an EMBL/GenBank/DDBJ whole genome shotgun (WGS) entry which is preliminary data.</text>
</comment>
<dbReference type="Proteomes" id="UP000197138">
    <property type="component" value="Unassembled WGS sequence"/>
</dbReference>
<dbReference type="InterPro" id="IPR058865">
    <property type="entry name" value="GDPGP1_C"/>
</dbReference>
<evidence type="ECO:0000256" key="5">
    <source>
        <dbReference type="ARBA" id="ARBA00022679"/>
    </source>
</evidence>
<comment type="similarity">
    <text evidence="2">Belongs to the GDPGP1 family.</text>
</comment>
<keyword evidence="5" id="KW-0808">Transferase</keyword>
<dbReference type="AlphaFoldDB" id="A0A218VTB0"/>
<evidence type="ECO:0000313" key="12">
    <source>
        <dbReference type="EMBL" id="PKI42221.1"/>
    </source>
</evidence>
<keyword evidence="8" id="KW-0378">Hydrolase</keyword>
<dbReference type="GeneID" id="116214629"/>
<comment type="subcellular location">
    <subcellularLocation>
        <location evidence="1">Cytoplasm</location>
    </subcellularLocation>
</comment>
<dbReference type="Pfam" id="PF26216">
    <property type="entry name" value="GDPGP1_C"/>
    <property type="match status" value="1"/>
</dbReference>
<dbReference type="PANTHER" id="PTHR20884:SF9">
    <property type="entry name" value="OS12G0612100 PROTEIN"/>
    <property type="match status" value="1"/>
</dbReference>
<sequence length="372" mass="41848">MVSIGQPGDDNLLLENASSELSLSCPISLRGIEVPIYCFGSKLVTPDSPFDRPSCAYHEEESILDSLLLAQWEDRMWKGCFKYDVTTSEIRVIGDSLKFIAQLNQSWSKTHTPTLESKIGFCRKPSIADSVELYEELLFCMATHGKAKSKLIPSAFVPNDSVLVILNETPIDYGHVFLVPFRWNSHVKHLDATFLAMLVKMAVEINNHSFHLLHGSSSSISSQLYFEACYFSNPLAVELMPLETFFTDEQTGIRICAVLDYPIKTLLFESNHNFKALVDIVSRISSQLLELNITYNILVSDRGRKIYMLLQANFCSLSAWECGGYFLFNSQHEFDKATEDSIFDLLCGASLDTEGFEMVQQLCCNIVASFSI</sequence>
<evidence type="ECO:0000313" key="14">
    <source>
        <dbReference type="Proteomes" id="UP000233551"/>
    </source>
</evidence>
<dbReference type="EMBL" id="PGOL01003217">
    <property type="protein sequence ID" value="PKI42221.1"/>
    <property type="molecule type" value="Genomic_DNA"/>
</dbReference>
<reference evidence="11" key="2">
    <citation type="submission" date="2017-06" db="EMBL/GenBank/DDBJ databases">
        <title>The pomegranate genome and the genomics of punicalagin biosynthesis.</title>
        <authorList>
            <person name="Xu C."/>
        </authorList>
    </citation>
    <scope>NUCLEOTIDE SEQUENCE [LARGE SCALE GENOMIC DNA]</scope>
    <source>
        <tissue evidence="11">Fresh leaf</tissue>
    </source>
</reference>
<protein>
    <submittedName>
        <fullName evidence="11">Uncharacterized protein</fullName>
    </submittedName>
</protein>
<feature type="domain" description="GDPGP1-like C-terminal" evidence="9">
    <location>
        <begin position="237"/>
        <end position="368"/>
    </location>
</feature>
<dbReference type="EMBL" id="MTKT01005880">
    <property type="protein sequence ID" value="OWM63804.1"/>
    <property type="molecule type" value="Genomic_DNA"/>
</dbReference>
<evidence type="ECO:0000313" key="11">
    <source>
        <dbReference type="EMBL" id="OWM63804.1"/>
    </source>
</evidence>
<evidence type="ECO:0000256" key="6">
    <source>
        <dbReference type="ARBA" id="ARBA00022695"/>
    </source>
</evidence>
<evidence type="ECO:0000259" key="9">
    <source>
        <dbReference type="Pfam" id="PF26216"/>
    </source>
</evidence>
<dbReference type="SUPFAM" id="SSF54197">
    <property type="entry name" value="HIT-like"/>
    <property type="match status" value="1"/>
</dbReference>
<dbReference type="Pfam" id="PF26217">
    <property type="entry name" value="GDPGP1_N"/>
    <property type="match status" value="1"/>
</dbReference>
<dbReference type="PANTHER" id="PTHR20884">
    <property type="entry name" value="GDP-D-GLUCOSE PHOSPHORYLASE 1"/>
    <property type="match status" value="1"/>
</dbReference>
<gene>
    <name evidence="11" type="ORF">CDL15_Pgr006066</name>
    <name evidence="12" type="ORF">CRG98_037401</name>
</gene>
<dbReference type="STRING" id="22663.A0A218VTB0"/>
<keyword evidence="6" id="KW-0548">Nucleotidyltransferase</keyword>
<reference evidence="13" key="1">
    <citation type="journal article" date="2017" name="Plant J.">
        <title>The pomegranate (Punica granatum L.) genome and the genomics of punicalagin biosynthesis.</title>
        <authorList>
            <person name="Qin G."/>
            <person name="Xu C."/>
            <person name="Ming R."/>
            <person name="Tang H."/>
            <person name="Guyot R."/>
            <person name="Kramer E.M."/>
            <person name="Hu Y."/>
            <person name="Yi X."/>
            <person name="Qi Y."/>
            <person name="Xu X."/>
            <person name="Gao Z."/>
            <person name="Pan H."/>
            <person name="Jian J."/>
            <person name="Tian Y."/>
            <person name="Yue Z."/>
            <person name="Xu Y."/>
        </authorList>
    </citation>
    <scope>NUCLEOTIDE SEQUENCE [LARGE SCALE GENOMIC DNA]</scope>
    <source>
        <strain evidence="13">cv. Dabenzi</strain>
    </source>
</reference>
<evidence type="ECO:0000256" key="8">
    <source>
        <dbReference type="ARBA" id="ARBA00022801"/>
    </source>
</evidence>
<dbReference type="OrthoDB" id="417175at2759"/>
<dbReference type="GO" id="GO:0005737">
    <property type="term" value="C:cytoplasm"/>
    <property type="evidence" value="ECO:0007669"/>
    <property type="project" value="UniProtKB-SubCell"/>
</dbReference>
<dbReference type="GO" id="GO:0016787">
    <property type="term" value="F:hydrolase activity"/>
    <property type="evidence" value="ECO:0007669"/>
    <property type="project" value="UniProtKB-KW"/>
</dbReference>